<name>A0A914BYH0_9BILA</name>
<protein>
    <submittedName>
        <fullName evidence="3">Uncharacterized protein</fullName>
    </submittedName>
</protein>
<evidence type="ECO:0000313" key="2">
    <source>
        <dbReference type="Proteomes" id="UP000887540"/>
    </source>
</evidence>
<dbReference type="WBParaSite" id="ACRNAN_Path_1295.g5068.t1">
    <property type="protein sequence ID" value="ACRNAN_Path_1295.g5068.t1"/>
    <property type="gene ID" value="ACRNAN_Path_1295.g5068"/>
</dbReference>
<feature type="region of interest" description="Disordered" evidence="1">
    <location>
        <begin position="1"/>
        <end position="31"/>
    </location>
</feature>
<evidence type="ECO:0000256" key="1">
    <source>
        <dbReference type="SAM" id="MobiDB-lite"/>
    </source>
</evidence>
<evidence type="ECO:0000313" key="3">
    <source>
        <dbReference type="WBParaSite" id="ACRNAN_Path_1295.g5068.t1"/>
    </source>
</evidence>
<organism evidence="2 3">
    <name type="scientific">Acrobeloides nanus</name>
    <dbReference type="NCBI Taxonomy" id="290746"/>
    <lineage>
        <taxon>Eukaryota</taxon>
        <taxon>Metazoa</taxon>
        <taxon>Ecdysozoa</taxon>
        <taxon>Nematoda</taxon>
        <taxon>Chromadorea</taxon>
        <taxon>Rhabditida</taxon>
        <taxon>Tylenchina</taxon>
        <taxon>Cephalobomorpha</taxon>
        <taxon>Cephaloboidea</taxon>
        <taxon>Cephalobidae</taxon>
        <taxon>Acrobeloides</taxon>
    </lineage>
</organism>
<reference evidence="3" key="1">
    <citation type="submission" date="2022-11" db="UniProtKB">
        <authorList>
            <consortium name="WormBaseParasite"/>
        </authorList>
    </citation>
    <scope>IDENTIFICATION</scope>
</reference>
<accession>A0A914BYH0</accession>
<keyword evidence="2" id="KW-1185">Reference proteome</keyword>
<dbReference type="Proteomes" id="UP000887540">
    <property type="component" value="Unplaced"/>
</dbReference>
<feature type="compositionally biased region" description="Basic and acidic residues" evidence="1">
    <location>
        <begin position="7"/>
        <end position="19"/>
    </location>
</feature>
<proteinExistence type="predicted"/>
<dbReference type="AlphaFoldDB" id="A0A914BYH0"/>
<sequence length="68" mass="8095">MNLDSLAEQRKRQPDEFKRAGRLYSPSRKAGQEEFENLAEIDQDKYPGFGNQQLREKQQCLNFWPPHE</sequence>